<accession>A0AAV3GHW1</accession>
<dbReference type="AlphaFoldDB" id="A0AAV3GHW1"/>
<evidence type="ECO:0000313" key="2">
    <source>
        <dbReference type="Proteomes" id="UP000004117"/>
    </source>
</evidence>
<dbReference type="EMBL" id="ALZR01000129">
    <property type="protein sequence ID" value="EJV12380.1"/>
    <property type="molecule type" value="Genomic_DNA"/>
</dbReference>
<dbReference type="RefSeq" id="WP_002417770.1">
    <property type="nucleotide sequence ID" value="NZ_JH805761.1"/>
</dbReference>
<name>A0AAV3GHW1_ENTFL</name>
<dbReference type="Proteomes" id="UP000004117">
    <property type="component" value="Unassembled WGS sequence"/>
</dbReference>
<sequence length="111" mass="12562">MREEVLNELVPTLQRATDEQLKIIGIGAFGGKLPFVDKGILSEFKNTLGLADDTYADRLICKYISNNVESYDYQLENEGATSDLHYKVPKRKKISIDEIVQKAIDVRENSI</sequence>
<reference evidence="1 2" key="1">
    <citation type="submission" date="2012-04" db="EMBL/GenBank/DDBJ databases">
        <authorList>
            <person name="Weinstock G."/>
            <person name="Sodergren E."/>
            <person name="Lobos E.A."/>
            <person name="Fulton L."/>
            <person name="Fulton R."/>
            <person name="Courtney L."/>
            <person name="Fronick C."/>
            <person name="O'Laughlin M."/>
            <person name="Godfrey J."/>
            <person name="Wilson R.M."/>
            <person name="Miner T."/>
            <person name="Farmer C."/>
            <person name="Delehaunty K."/>
            <person name="Cordes M."/>
            <person name="Minx P."/>
            <person name="Tomlinson C."/>
            <person name="Chen J."/>
            <person name="Wollam A."/>
            <person name="Pepin K.H."/>
            <person name="Bhonagiri V."/>
            <person name="Zhang X."/>
            <person name="Suruliraj S."/>
            <person name="Warren W."/>
            <person name="Mitreva M."/>
            <person name="Mardis E.R."/>
            <person name="Wilson R.K."/>
        </authorList>
    </citation>
    <scope>NUCLEOTIDE SEQUENCE [LARGE SCALE GENOMIC DNA]</scope>
    <source>
        <strain evidence="1 2">ERV63</strain>
    </source>
</reference>
<gene>
    <name evidence="1" type="ORF">HMPREF1336_03326</name>
</gene>
<organism evidence="1 2">
    <name type="scientific">Enterococcus faecalis ERV63</name>
    <dbReference type="NCBI Taxonomy" id="1134793"/>
    <lineage>
        <taxon>Bacteria</taxon>
        <taxon>Bacillati</taxon>
        <taxon>Bacillota</taxon>
        <taxon>Bacilli</taxon>
        <taxon>Lactobacillales</taxon>
        <taxon>Enterococcaceae</taxon>
        <taxon>Enterococcus</taxon>
    </lineage>
</organism>
<protein>
    <submittedName>
        <fullName evidence="1">Uncharacterized protein</fullName>
    </submittedName>
</protein>
<comment type="caution">
    <text evidence="1">The sequence shown here is derived from an EMBL/GenBank/DDBJ whole genome shotgun (WGS) entry which is preliminary data.</text>
</comment>
<proteinExistence type="predicted"/>
<evidence type="ECO:0000313" key="1">
    <source>
        <dbReference type="EMBL" id="EJV12380.1"/>
    </source>
</evidence>